<gene>
    <name evidence="1" type="ORF">FL82_02322</name>
</gene>
<dbReference type="KEGG" id="crq:GCK72_025167"/>
<reference evidence="1" key="1">
    <citation type="submission" date="2017-08" db="EMBL/GenBank/DDBJ databases">
        <authorList>
            <person name="de Groot N.N."/>
        </authorList>
    </citation>
    <scope>NUCLEOTIDE SEQUENCE [LARGE SCALE GENOMIC DNA]</scope>
    <source>
        <strain evidence="1">PX439</strain>
    </source>
</reference>
<dbReference type="CTD" id="9801612"/>
<evidence type="ECO:0000313" key="2">
    <source>
        <dbReference type="Proteomes" id="UP000216624"/>
    </source>
</evidence>
<name>A0A261BAI0_CAERE</name>
<protein>
    <submittedName>
        <fullName evidence="1">Uncharacterized protein</fullName>
    </submittedName>
</protein>
<proteinExistence type="predicted"/>
<accession>A0A261BAI0</accession>
<dbReference type="Proteomes" id="UP000216624">
    <property type="component" value="Unassembled WGS sequence"/>
</dbReference>
<keyword evidence="2" id="KW-1185">Reference proteome</keyword>
<dbReference type="OMA" id="HEFMENE"/>
<dbReference type="EMBL" id="NMWX01000001">
    <property type="protein sequence ID" value="OZG07324.1"/>
    <property type="molecule type" value="Genomic_DNA"/>
</dbReference>
<dbReference type="HOGENOM" id="CLU_2225669_0_0_1"/>
<feature type="non-terminal residue" evidence="1">
    <location>
        <position position="1"/>
    </location>
</feature>
<comment type="caution">
    <text evidence="1">The sequence shown here is derived from an EMBL/GenBank/DDBJ whole genome shotgun (WGS) entry which is preliminary data.</text>
</comment>
<evidence type="ECO:0000313" key="1">
    <source>
        <dbReference type="EMBL" id="OZG07324.1"/>
    </source>
</evidence>
<organism evidence="1 2">
    <name type="scientific">Caenorhabditis remanei</name>
    <name type="common">Caenorhabditis vulgaris</name>
    <dbReference type="NCBI Taxonomy" id="31234"/>
    <lineage>
        <taxon>Eukaryota</taxon>
        <taxon>Metazoa</taxon>
        <taxon>Ecdysozoa</taxon>
        <taxon>Nematoda</taxon>
        <taxon>Chromadorea</taxon>
        <taxon>Rhabditida</taxon>
        <taxon>Rhabditina</taxon>
        <taxon>Rhabditomorpha</taxon>
        <taxon>Rhabditoidea</taxon>
        <taxon>Rhabditidae</taxon>
        <taxon>Peloderinae</taxon>
        <taxon>Caenorhabditis</taxon>
    </lineage>
</organism>
<dbReference type="OrthoDB" id="5903611at2759"/>
<sequence length="106" mass="12074">MRFIPILLIAVLAFIVIIEGCTVGDCDYPERNPRPRPKYPDDDFPYLNGDNNKAGWVSEVTGVPNYKTCNSDEDCRHDFMELEIPRCTDGKCNNYTPDPSEIGRPF</sequence>